<dbReference type="Pfam" id="PF07992">
    <property type="entry name" value="Pyr_redox_2"/>
    <property type="match status" value="1"/>
</dbReference>
<dbReference type="InterPro" id="IPR006004">
    <property type="entry name" value="SudA-like"/>
</dbReference>
<dbReference type="PROSITE" id="PS51384">
    <property type="entry name" value="FAD_FR"/>
    <property type="match status" value="1"/>
</dbReference>
<keyword evidence="3" id="KW-1185">Reference proteome</keyword>
<evidence type="ECO:0000259" key="1">
    <source>
        <dbReference type="PROSITE" id="PS51384"/>
    </source>
</evidence>
<dbReference type="RefSeq" id="WP_114641726.1">
    <property type="nucleotide sequence ID" value="NZ_JAACIO010000007.1"/>
</dbReference>
<dbReference type="InterPro" id="IPR036188">
    <property type="entry name" value="FAD/NAD-bd_sf"/>
</dbReference>
<dbReference type="Proteomes" id="UP000263486">
    <property type="component" value="Unassembled WGS sequence"/>
</dbReference>
<sequence length="746" mass="81245">MFEIMKKEYLSENIVLMDIKAPKLAKKAMPGQFLIVKVDEFAERIPLTVCDYDRKYETITIIYQIVGKSTEDMAALEVGDHFQDVVGPLGQMSEFIHEDIEELKKQKLVFIAGGVGTAPVYPQVKWFAEQGIEVDVIIGARSKDYVILEDEFRALTPNVYICTDDGSQGLHGRVTDMLSKLVAENKKYDHVVAIGPMIMMKFVALLTKELNIPTTVSLNPLMVDGTGMCGACRVVIDNEVKFACVDGPEFDGHKVDFDEAQNRLRLKKENKLEHGENKNCPIEHEEVTDPKKRANPRMLEATSRSKCFDEVNLGLTLDEAVREAKRCLECKNPRCVSACPVGIDIPGFIGELKDVEVGKSAEVLAKYTKLASVCGRVCPQEKQCEGACIVGIKNEPVAIGLLERFVGDWSLNHLEVSSTPKNGKKVGVIGSGPAGLAASAELATLGYEVDVFESLHKLGGVLTYGIPGFRLPKDVVNSEIGRIQKLGVNFHTNIVVGKTTTVDELLDEGYDAVFIGSGAGLPRFMGIPGENSVGVLSANEFLTRVNLMGGNKADYHTPTTIGKKVAVVGAGNVSMDAARVAKRLGAEAHIVYRRSEEEIPARHEEVEHAMEEGIEFNLLTNPVEVIADETGQVTGLKCVKMELGEADESGRRRPQAVEGSEFIIEADTVIMSIGTMPNDLVTGTTKDLELTRWNTIQTIENKETATSREGVFAGGDIVTGAATVILAMGAGKDAAHEIDEYIKGKN</sequence>
<dbReference type="NCBIfam" id="NF004862">
    <property type="entry name" value="PRK06222.1"/>
    <property type="match status" value="1"/>
</dbReference>
<evidence type="ECO:0000313" key="3">
    <source>
        <dbReference type="Proteomes" id="UP000263486"/>
    </source>
</evidence>
<dbReference type="SUPFAM" id="SSF46548">
    <property type="entry name" value="alpha-helical ferredoxin"/>
    <property type="match status" value="1"/>
</dbReference>
<dbReference type="NCBIfam" id="TIGR01316">
    <property type="entry name" value="gltA"/>
    <property type="match status" value="1"/>
</dbReference>
<dbReference type="InterPro" id="IPR039261">
    <property type="entry name" value="FNR_nucleotide-bd"/>
</dbReference>
<organism evidence="2 3">
    <name type="scientific">Psychrilyobacter piezotolerans</name>
    <dbReference type="NCBI Taxonomy" id="2293438"/>
    <lineage>
        <taxon>Bacteria</taxon>
        <taxon>Fusobacteriati</taxon>
        <taxon>Fusobacteriota</taxon>
        <taxon>Fusobacteriia</taxon>
        <taxon>Fusobacteriales</taxon>
        <taxon>Fusobacteriaceae</taxon>
        <taxon>Psychrilyobacter</taxon>
    </lineage>
</organism>
<dbReference type="Gene3D" id="1.10.1060.10">
    <property type="entry name" value="Alpha-helical ferredoxin"/>
    <property type="match status" value="1"/>
</dbReference>
<dbReference type="EC" id="1.4.1.13" evidence="2"/>
<feature type="domain" description="FAD-binding FR-type" evidence="1">
    <location>
        <begin position="1"/>
        <end position="95"/>
    </location>
</feature>
<name>A0ABX9KIJ5_9FUSO</name>
<gene>
    <name evidence="2" type="primary">gltA</name>
    <name evidence="2" type="ORF">DYH56_04805</name>
</gene>
<dbReference type="PANTHER" id="PTHR42783">
    <property type="entry name" value="GLUTAMATE SYNTHASE [NADPH] SMALL CHAIN"/>
    <property type="match status" value="1"/>
</dbReference>
<dbReference type="SUPFAM" id="SSF51971">
    <property type="entry name" value="Nucleotide-binding domain"/>
    <property type="match status" value="1"/>
</dbReference>
<dbReference type="CDD" id="cd06219">
    <property type="entry name" value="DHOD_e_trans_like1"/>
    <property type="match status" value="1"/>
</dbReference>
<dbReference type="Pfam" id="PF00175">
    <property type="entry name" value="NAD_binding_1"/>
    <property type="match status" value="1"/>
</dbReference>
<dbReference type="SUPFAM" id="SSF63380">
    <property type="entry name" value="Riboflavin synthase domain-like"/>
    <property type="match status" value="1"/>
</dbReference>
<dbReference type="InterPro" id="IPR028261">
    <property type="entry name" value="DPD_II"/>
</dbReference>
<dbReference type="InterPro" id="IPR017938">
    <property type="entry name" value="Riboflavin_synthase-like_b-brl"/>
</dbReference>
<reference evidence="2 3" key="1">
    <citation type="submission" date="2018-08" db="EMBL/GenBank/DDBJ databases">
        <title>Draft genome sequence of Psychrilyobacter sp. strain SD5 isolated from Black Sea water.</title>
        <authorList>
            <person name="Yadav S."/>
            <person name="Villanueva L."/>
            <person name="Damste J.S.S."/>
        </authorList>
    </citation>
    <scope>NUCLEOTIDE SEQUENCE [LARGE SCALE GENOMIC DNA]</scope>
    <source>
        <strain evidence="2 3">SD5</strain>
    </source>
</reference>
<dbReference type="Pfam" id="PF10418">
    <property type="entry name" value="DHODB_Fe-S_bind"/>
    <property type="match status" value="1"/>
</dbReference>
<proteinExistence type="predicted"/>
<dbReference type="Gene3D" id="3.50.50.60">
    <property type="entry name" value="FAD/NAD(P)-binding domain"/>
    <property type="match status" value="2"/>
</dbReference>
<dbReference type="Gene3D" id="2.40.30.10">
    <property type="entry name" value="Translation factors"/>
    <property type="match status" value="1"/>
</dbReference>
<dbReference type="SUPFAM" id="SSF52343">
    <property type="entry name" value="Ferredoxin reductase-like, C-terminal NADP-linked domain"/>
    <property type="match status" value="1"/>
</dbReference>
<dbReference type="Gene3D" id="3.40.50.80">
    <property type="entry name" value="Nucleotide-binding domain of ferredoxin-NADP reductase (FNR) module"/>
    <property type="match status" value="1"/>
</dbReference>
<keyword evidence="2" id="KW-0560">Oxidoreductase</keyword>
<protein>
    <submittedName>
        <fullName evidence="2">NADPH-dependent glutamate synthase</fullName>
        <ecNumber evidence="2">1.4.1.13</ecNumber>
    </submittedName>
</protein>
<comment type="caution">
    <text evidence="2">The sequence shown here is derived from an EMBL/GenBank/DDBJ whole genome shotgun (WGS) entry which is preliminary data.</text>
</comment>
<dbReference type="InterPro" id="IPR001433">
    <property type="entry name" value="OxRdtase_FAD/NAD-bd"/>
</dbReference>
<dbReference type="InterPro" id="IPR019480">
    <property type="entry name" value="Dihydroorotate_DH_Fe-S-bd"/>
</dbReference>
<dbReference type="Pfam" id="PF14691">
    <property type="entry name" value="Fer4_20"/>
    <property type="match status" value="1"/>
</dbReference>
<dbReference type="InterPro" id="IPR023753">
    <property type="entry name" value="FAD/NAD-binding_dom"/>
</dbReference>
<dbReference type="EMBL" id="QUAJ01000006">
    <property type="protein sequence ID" value="REI42042.1"/>
    <property type="molecule type" value="Genomic_DNA"/>
</dbReference>
<dbReference type="PANTHER" id="PTHR42783:SF3">
    <property type="entry name" value="GLUTAMATE SYNTHASE [NADPH] SMALL CHAIN-RELATED"/>
    <property type="match status" value="1"/>
</dbReference>
<dbReference type="InterPro" id="IPR009051">
    <property type="entry name" value="Helical_ferredxn"/>
</dbReference>
<evidence type="ECO:0000313" key="2">
    <source>
        <dbReference type="EMBL" id="REI42042.1"/>
    </source>
</evidence>
<dbReference type="InterPro" id="IPR017927">
    <property type="entry name" value="FAD-bd_FR_type"/>
</dbReference>
<accession>A0ABX9KIJ5</accession>
<dbReference type="PRINTS" id="PR00419">
    <property type="entry name" value="ADXRDTASE"/>
</dbReference>
<dbReference type="GO" id="GO:0004355">
    <property type="term" value="F:glutamate synthase (NADPH) activity"/>
    <property type="evidence" value="ECO:0007669"/>
    <property type="project" value="UniProtKB-EC"/>
</dbReference>